<gene>
    <name evidence="2" type="ORF">BpHYR1_044939</name>
</gene>
<protein>
    <recommendedName>
        <fullName evidence="4">Transmembrane protein</fullName>
    </recommendedName>
</protein>
<proteinExistence type="predicted"/>
<accession>A0A3M7S0L2</accession>
<evidence type="ECO:0000313" key="3">
    <source>
        <dbReference type="Proteomes" id="UP000276133"/>
    </source>
</evidence>
<dbReference type="Proteomes" id="UP000276133">
    <property type="component" value="Unassembled WGS sequence"/>
</dbReference>
<evidence type="ECO:0008006" key="4">
    <source>
        <dbReference type="Google" id="ProtNLM"/>
    </source>
</evidence>
<keyword evidence="1" id="KW-1133">Transmembrane helix</keyword>
<keyword evidence="1" id="KW-0812">Transmembrane</keyword>
<evidence type="ECO:0000313" key="2">
    <source>
        <dbReference type="EMBL" id="RNA29209.1"/>
    </source>
</evidence>
<feature type="transmembrane region" description="Helical" evidence="1">
    <location>
        <begin position="54"/>
        <end position="73"/>
    </location>
</feature>
<name>A0A3M7S0L2_BRAPC</name>
<dbReference type="EMBL" id="REGN01002264">
    <property type="protein sequence ID" value="RNA29209.1"/>
    <property type="molecule type" value="Genomic_DNA"/>
</dbReference>
<sequence>MTNLLTNLQESLNFSKEFLDLKLIWYSQTSSTLGIFSLLEAYQSDSRILKKWFSVVNLMYQLLLFCNILYQIFYHAKELLAEKQINNQTFCFNRIKPGICLKFSFQIFNIFHCVNIPSINEIRKKT</sequence>
<dbReference type="AlphaFoldDB" id="A0A3M7S0L2"/>
<reference evidence="2 3" key="1">
    <citation type="journal article" date="2018" name="Sci. Rep.">
        <title>Genomic signatures of local adaptation to the degree of environmental predictability in rotifers.</title>
        <authorList>
            <person name="Franch-Gras L."/>
            <person name="Hahn C."/>
            <person name="Garcia-Roger E.M."/>
            <person name="Carmona M.J."/>
            <person name="Serra M."/>
            <person name="Gomez A."/>
        </authorList>
    </citation>
    <scope>NUCLEOTIDE SEQUENCE [LARGE SCALE GENOMIC DNA]</scope>
    <source>
        <strain evidence="2">HYR1</strain>
    </source>
</reference>
<keyword evidence="1" id="KW-0472">Membrane</keyword>
<comment type="caution">
    <text evidence="2">The sequence shown here is derived from an EMBL/GenBank/DDBJ whole genome shotgun (WGS) entry which is preliminary data.</text>
</comment>
<keyword evidence="3" id="KW-1185">Reference proteome</keyword>
<evidence type="ECO:0000256" key="1">
    <source>
        <dbReference type="SAM" id="Phobius"/>
    </source>
</evidence>
<organism evidence="2 3">
    <name type="scientific">Brachionus plicatilis</name>
    <name type="common">Marine rotifer</name>
    <name type="synonym">Brachionus muelleri</name>
    <dbReference type="NCBI Taxonomy" id="10195"/>
    <lineage>
        <taxon>Eukaryota</taxon>
        <taxon>Metazoa</taxon>
        <taxon>Spiralia</taxon>
        <taxon>Gnathifera</taxon>
        <taxon>Rotifera</taxon>
        <taxon>Eurotatoria</taxon>
        <taxon>Monogononta</taxon>
        <taxon>Pseudotrocha</taxon>
        <taxon>Ploima</taxon>
        <taxon>Brachionidae</taxon>
        <taxon>Brachionus</taxon>
    </lineage>
</organism>